<evidence type="ECO:0000256" key="1">
    <source>
        <dbReference type="SAM" id="MobiDB-lite"/>
    </source>
</evidence>
<dbReference type="SUPFAM" id="SSF48695">
    <property type="entry name" value="Multiheme cytochromes"/>
    <property type="match status" value="1"/>
</dbReference>
<organism evidence="3">
    <name type="scientific">hydrothermal vent metagenome</name>
    <dbReference type="NCBI Taxonomy" id="652676"/>
    <lineage>
        <taxon>unclassified sequences</taxon>
        <taxon>metagenomes</taxon>
        <taxon>ecological metagenomes</taxon>
    </lineage>
</organism>
<dbReference type="PANTHER" id="PTHR39425">
    <property type="entry name" value="LIPOPROTEIN CYTOCHROME C"/>
    <property type="match status" value="1"/>
</dbReference>
<dbReference type="Gene3D" id="3.90.10.10">
    <property type="entry name" value="Cytochrome C3"/>
    <property type="match status" value="1"/>
</dbReference>
<dbReference type="Pfam" id="PF14522">
    <property type="entry name" value="Cytochrome_C7"/>
    <property type="match status" value="1"/>
</dbReference>
<sequence>MTCQKNKIGSLLSVFLLAAAAITSSQVVADNGTESVFAGGSFMLAQVNAANTFNVNLKKIKDPNAAPPDDGIHDPENPSTHVLQAPKDAYIGLPTTEFGNHIDWVKALDDGLLKPRWELVDSTAEPFVMDLDIVRPVKASVPDVVFPHRQHTEWLSCSNCHPAIFVPQKGANQINMSAILLGQKCGVCHGKVSFPITTKSCSKCHSKPKPAGWKPPLSEATLKNPWK</sequence>
<name>A0A3B0YQD7_9ZZZZ</name>
<dbReference type="InterPro" id="IPR026352">
    <property type="entry name" value="Nanowire_3heme"/>
</dbReference>
<dbReference type="EMBL" id="UOFO01000002">
    <property type="protein sequence ID" value="VAW83115.1"/>
    <property type="molecule type" value="Genomic_DNA"/>
</dbReference>
<proteinExistence type="predicted"/>
<evidence type="ECO:0000259" key="2">
    <source>
        <dbReference type="Pfam" id="PF14522"/>
    </source>
</evidence>
<dbReference type="AlphaFoldDB" id="A0A3B0YQD7"/>
<protein>
    <submittedName>
        <fullName evidence="3">Cytochrome c</fullName>
    </submittedName>
</protein>
<dbReference type="InterPro" id="IPR036280">
    <property type="entry name" value="Multihaem_cyt_sf"/>
</dbReference>
<reference evidence="3" key="1">
    <citation type="submission" date="2018-06" db="EMBL/GenBank/DDBJ databases">
        <authorList>
            <person name="Zhirakovskaya E."/>
        </authorList>
    </citation>
    <scope>NUCLEOTIDE SEQUENCE</scope>
</reference>
<gene>
    <name evidence="3" type="ORF">MNBD_GAMMA16-433</name>
</gene>
<feature type="domain" description="Cytochrome c7-like" evidence="2">
    <location>
        <begin position="144"/>
        <end position="206"/>
    </location>
</feature>
<accession>A0A3B0YQD7</accession>
<feature type="region of interest" description="Disordered" evidence="1">
    <location>
        <begin position="205"/>
        <end position="227"/>
    </location>
</feature>
<dbReference type="NCBIfam" id="TIGR04257">
    <property type="entry name" value="nanowire_3heme"/>
    <property type="match status" value="1"/>
</dbReference>
<dbReference type="InterPro" id="IPR029467">
    <property type="entry name" value="Cyt_c7-like"/>
</dbReference>
<evidence type="ECO:0000313" key="3">
    <source>
        <dbReference type="EMBL" id="VAW83115.1"/>
    </source>
</evidence>
<dbReference type="PANTHER" id="PTHR39425:SF1">
    <property type="entry name" value="CYTOCHROME C7-LIKE DOMAIN-CONTAINING PROTEIN"/>
    <property type="match status" value="1"/>
</dbReference>